<feature type="transmembrane region" description="Helical" evidence="18">
    <location>
        <begin position="332"/>
        <end position="350"/>
    </location>
</feature>
<evidence type="ECO:0000256" key="7">
    <source>
        <dbReference type="ARBA" id="ARBA00022516"/>
    </source>
</evidence>
<feature type="transmembrane region" description="Helical" evidence="18">
    <location>
        <begin position="370"/>
        <end position="387"/>
    </location>
</feature>
<feature type="transmembrane region" description="Helical" evidence="18">
    <location>
        <begin position="267"/>
        <end position="298"/>
    </location>
</feature>
<keyword evidence="10 16" id="KW-0548">Nucleotidyltransferase</keyword>
<dbReference type="PROSITE" id="PS01315">
    <property type="entry name" value="CDS"/>
    <property type="match status" value="1"/>
</dbReference>
<dbReference type="GO" id="GO:0008654">
    <property type="term" value="P:phospholipid biosynthetic process"/>
    <property type="evidence" value="ECO:0007669"/>
    <property type="project" value="UniProtKB-KW"/>
</dbReference>
<keyword evidence="12" id="KW-0443">Lipid metabolism</keyword>
<evidence type="ECO:0000256" key="1">
    <source>
        <dbReference type="ARBA" id="ARBA00001698"/>
    </source>
</evidence>
<feature type="transmembrane region" description="Helical" evidence="18">
    <location>
        <begin position="465"/>
        <end position="486"/>
    </location>
</feature>
<keyword evidence="11 18" id="KW-1133">Transmembrane helix</keyword>
<keyword evidence="20" id="KW-1185">Reference proteome</keyword>
<feature type="region of interest" description="Disordered" evidence="17">
    <location>
        <begin position="87"/>
        <end position="244"/>
    </location>
</feature>
<dbReference type="InterPro" id="IPR016720">
    <property type="entry name" value="PC_Trfase_euk"/>
</dbReference>
<gene>
    <name evidence="19" type="ORF">L201_001945</name>
</gene>
<evidence type="ECO:0000256" key="3">
    <source>
        <dbReference type="ARBA" id="ARBA00005119"/>
    </source>
</evidence>
<dbReference type="AlphaFoldDB" id="A0AAX4JR79"/>
<dbReference type="Pfam" id="PF01148">
    <property type="entry name" value="CTP_transf_1"/>
    <property type="match status" value="1"/>
</dbReference>
<feature type="compositionally biased region" description="Low complexity" evidence="17">
    <location>
        <begin position="153"/>
        <end position="169"/>
    </location>
</feature>
<evidence type="ECO:0000256" key="18">
    <source>
        <dbReference type="SAM" id="Phobius"/>
    </source>
</evidence>
<evidence type="ECO:0000256" key="12">
    <source>
        <dbReference type="ARBA" id="ARBA00023098"/>
    </source>
</evidence>
<keyword evidence="8 16" id="KW-0808">Transferase</keyword>
<dbReference type="PANTHER" id="PTHR13773">
    <property type="entry name" value="PHOSPHATIDATE CYTIDYLYLTRANSFERASE"/>
    <property type="match status" value="1"/>
</dbReference>
<feature type="compositionally biased region" description="Polar residues" evidence="17">
    <location>
        <begin position="1"/>
        <end position="12"/>
    </location>
</feature>
<reference evidence="19 20" key="1">
    <citation type="submission" date="2024-01" db="EMBL/GenBank/DDBJ databases">
        <title>Comparative genomics of Cryptococcus and Kwoniella reveals pathogenesis evolution and contrasting modes of karyotype evolution via chromosome fusion or intercentromeric recombination.</title>
        <authorList>
            <person name="Coelho M.A."/>
            <person name="David-Palma M."/>
            <person name="Shea T."/>
            <person name="Bowers K."/>
            <person name="McGinley-Smith S."/>
            <person name="Mohammad A.W."/>
            <person name="Gnirke A."/>
            <person name="Yurkov A.M."/>
            <person name="Nowrousian M."/>
            <person name="Sun S."/>
            <person name="Cuomo C.A."/>
            <person name="Heitman J."/>
        </authorList>
    </citation>
    <scope>NUCLEOTIDE SEQUENCE [LARGE SCALE GENOMIC DNA]</scope>
    <source>
        <strain evidence="19 20">CBS 6074</strain>
    </source>
</reference>
<evidence type="ECO:0000256" key="9">
    <source>
        <dbReference type="ARBA" id="ARBA00022692"/>
    </source>
</evidence>
<evidence type="ECO:0000256" key="8">
    <source>
        <dbReference type="ARBA" id="ARBA00022679"/>
    </source>
</evidence>
<comment type="pathway">
    <text evidence="3 16">Phospholipid metabolism; CDP-diacylglycerol biosynthesis; CDP-diacylglycerol from sn-glycerol 3-phosphate: step 3/3.</text>
</comment>
<evidence type="ECO:0000256" key="15">
    <source>
        <dbReference type="ARBA" id="ARBA00023264"/>
    </source>
</evidence>
<evidence type="ECO:0000256" key="11">
    <source>
        <dbReference type="ARBA" id="ARBA00022989"/>
    </source>
</evidence>
<proteinExistence type="inferred from homology"/>
<dbReference type="RefSeq" id="XP_066073823.1">
    <property type="nucleotide sequence ID" value="XM_066217726.1"/>
</dbReference>
<protein>
    <recommendedName>
        <fullName evidence="6 16">Phosphatidate cytidylyltransferase</fullName>
        <ecNumber evidence="6 16">2.7.7.41</ecNumber>
    </recommendedName>
</protein>
<feature type="transmembrane region" description="Helical" evidence="18">
    <location>
        <begin position="396"/>
        <end position="417"/>
    </location>
</feature>
<comment type="similarity">
    <text evidence="5 16">Belongs to the CDS family.</text>
</comment>
<feature type="region of interest" description="Disordered" evidence="17">
    <location>
        <begin position="1"/>
        <end position="62"/>
    </location>
</feature>
<dbReference type="InterPro" id="IPR000374">
    <property type="entry name" value="PC_trans"/>
</dbReference>
<accession>A0AAX4JR79</accession>
<dbReference type="GeneID" id="91092617"/>
<sequence>MSRRGPQNSFISKSMFDVLGDDIEHEEEEEEEVEEVPATTVPETVASTETSAAPLSKSARKRLARLASKTAETANSAIEVTKETVASAAESLPVTDSQQNGVSSTSSKTVKDEEASVSAPATLKEEPKVNGVKEALPSIPVSAEVRDEKKETINTTNEKTATSSATETTQKVPSSNKFDPNLPETLPQPSGNVLPSNRKRKQPQDFEPFGPGNTPTPTSPSKIGVKFEDGVAPGEGKEGEKTITTPKKSLNLPVIKKDRNVIERTTWTFIMIGGFIALLCLGHPYMILLVMLCQALVYKEVTALFDLRDHGANKVDVANGEKGDKWSKTLNWYFFVVTNYFLYGESIIYYFKHIVFVDAYFIPFARNHRFISFMLYVVGFVGFVANLQRQYLRQQFALFCWVHISLLLIVVSSHFIVNNILEGLIWFFVPASLVICNDVMAYVCGKLFGRTPLIKLSPKKTVEGFVGAFICTLLFGLAWGTFFMRFPYMICPARDLGTNVLSQITCRPNPVFVWRDFEFTGPARQILSTMLGHAPPSIPYAPFQIHVLVMATFASLVAPFGGFFASGFKRAFNIKDFGHSIPGHGGMTDRMDCQFMMGLFSYVYYSSLIRIQYITVGSIMQTVVTSLSASEQLELLADLKRFLEGQGLKA</sequence>
<feature type="compositionally biased region" description="Low complexity" evidence="17">
    <location>
        <begin position="36"/>
        <end position="51"/>
    </location>
</feature>
<organism evidence="19 20">
    <name type="scientific">Kwoniella dendrophila CBS 6074</name>
    <dbReference type="NCBI Taxonomy" id="1295534"/>
    <lineage>
        <taxon>Eukaryota</taxon>
        <taxon>Fungi</taxon>
        <taxon>Dikarya</taxon>
        <taxon>Basidiomycota</taxon>
        <taxon>Agaricomycotina</taxon>
        <taxon>Tremellomycetes</taxon>
        <taxon>Tremellales</taxon>
        <taxon>Cryptococcaceae</taxon>
        <taxon>Kwoniella</taxon>
    </lineage>
</organism>
<dbReference type="EC" id="2.7.7.41" evidence="6 16"/>
<comment type="pathway">
    <text evidence="4">Lipid metabolism.</text>
</comment>
<evidence type="ECO:0000256" key="16">
    <source>
        <dbReference type="RuleBase" id="RU003938"/>
    </source>
</evidence>
<evidence type="ECO:0000256" key="5">
    <source>
        <dbReference type="ARBA" id="ARBA00010185"/>
    </source>
</evidence>
<evidence type="ECO:0000256" key="14">
    <source>
        <dbReference type="ARBA" id="ARBA00023209"/>
    </source>
</evidence>
<evidence type="ECO:0000256" key="17">
    <source>
        <dbReference type="SAM" id="MobiDB-lite"/>
    </source>
</evidence>
<evidence type="ECO:0000256" key="2">
    <source>
        <dbReference type="ARBA" id="ARBA00004141"/>
    </source>
</evidence>
<evidence type="ECO:0000256" key="13">
    <source>
        <dbReference type="ARBA" id="ARBA00023136"/>
    </source>
</evidence>
<feature type="compositionally biased region" description="Acidic residues" evidence="17">
    <location>
        <begin position="19"/>
        <end position="35"/>
    </location>
</feature>
<evidence type="ECO:0000256" key="10">
    <source>
        <dbReference type="ARBA" id="ARBA00022695"/>
    </source>
</evidence>
<dbReference type="GO" id="GO:0004605">
    <property type="term" value="F:phosphatidate cytidylyltransferase activity"/>
    <property type="evidence" value="ECO:0007669"/>
    <property type="project" value="UniProtKB-EC"/>
</dbReference>
<dbReference type="Proteomes" id="UP001355207">
    <property type="component" value="Chromosome 2"/>
</dbReference>
<evidence type="ECO:0000313" key="19">
    <source>
        <dbReference type="EMBL" id="WWC87060.1"/>
    </source>
</evidence>
<dbReference type="EMBL" id="CP144099">
    <property type="protein sequence ID" value="WWC87060.1"/>
    <property type="molecule type" value="Genomic_DNA"/>
</dbReference>
<keyword evidence="7" id="KW-0444">Lipid biosynthesis</keyword>
<feature type="transmembrane region" description="Helical" evidence="18">
    <location>
        <begin position="423"/>
        <end position="444"/>
    </location>
</feature>
<keyword evidence="9 16" id="KW-0812">Transmembrane</keyword>
<feature type="transmembrane region" description="Helical" evidence="18">
    <location>
        <begin position="543"/>
        <end position="565"/>
    </location>
</feature>
<keyword evidence="15" id="KW-1208">Phospholipid metabolism</keyword>
<dbReference type="PANTHER" id="PTHR13773:SF8">
    <property type="entry name" value="PHOSPHATIDATE CYTIDYLYLTRANSFERASE, PHOTORECEPTOR-SPECIFIC"/>
    <property type="match status" value="1"/>
</dbReference>
<evidence type="ECO:0000256" key="6">
    <source>
        <dbReference type="ARBA" id="ARBA00012487"/>
    </source>
</evidence>
<keyword evidence="13 18" id="KW-0472">Membrane</keyword>
<feature type="compositionally biased region" description="Basic and acidic residues" evidence="17">
    <location>
        <begin position="225"/>
        <end position="241"/>
    </location>
</feature>
<feature type="compositionally biased region" description="Polar residues" evidence="17">
    <location>
        <begin position="94"/>
        <end position="108"/>
    </location>
</feature>
<keyword evidence="14" id="KW-0594">Phospholipid biosynthesis</keyword>
<comment type="subcellular location">
    <subcellularLocation>
        <location evidence="2">Membrane</location>
        <topology evidence="2">Multi-pass membrane protein</topology>
    </subcellularLocation>
</comment>
<comment type="catalytic activity">
    <reaction evidence="1 16">
        <text>a 1,2-diacyl-sn-glycero-3-phosphate + CTP + H(+) = a CDP-1,2-diacyl-sn-glycerol + diphosphate</text>
        <dbReference type="Rhea" id="RHEA:16229"/>
        <dbReference type="ChEBI" id="CHEBI:15378"/>
        <dbReference type="ChEBI" id="CHEBI:33019"/>
        <dbReference type="ChEBI" id="CHEBI:37563"/>
        <dbReference type="ChEBI" id="CHEBI:58332"/>
        <dbReference type="ChEBI" id="CHEBI:58608"/>
        <dbReference type="EC" id="2.7.7.41"/>
    </reaction>
</comment>
<evidence type="ECO:0000256" key="4">
    <source>
        <dbReference type="ARBA" id="ARBA00005189"/>
    </source>
</evidence>
<dbReference type="GO" id="GO:0005789">
    <property type="term" value="C:endoplasmic reticulum membrane"/>
    <property type="evidence" value="ECO:0007669"/>
    <property type="project" value="TreeGrafter"/>
</dbReference>
<name>A0AAX4JR79_9TREE</name>
<evidence type="ECO:0000313" key="20">
    <source>
        <dbReference type="Proteomes" id="UP001355207"/>
    </source>
</evidence>